<evidence type="ECO:0000313" key="2">
    <source>
        <dbReference type="Proteomes" id="UP001440612"/>
    </source>
</evidence>
<evidence type="ECO:0000313" key="1">
    <source>
        <dbReference type="EMBL" id="WZC48423.1"/>
    </source>
</evidence>
<protein>
    <submittedName>
        <fullName evidence="1">Uncharacterized protein</fullName>
    </submittedName>
</protein>
<dbReference type="RefSeq" id="WP_341366539.1">
    <property type="nucleotide sequence ID" value="NZ_CP150951.2"/>
</dbReference>
<proteinExistence type="predicted"/>
<accession>A0ABZ2V1R2</accession>
<organism evidence="1 2">
    <name type="scientific">Yoonia phaeophyticola</name>
    <dbReference type="NCBI Taxonomy" id="3137369"/>
    <lineage>
        <taxon>Bacteria</taxon>
        <taxon>Pseudomonadati</taxon>
        <taxon>Pseudomonadota</taxon>
        <taxon>Alphaproteobacteria</taxon>
        <taxon>Rhodobacterales</taxon>
        <taxon>Paracoccaceae</taxon>
        <taxon>Yoonia</taxon>
    </lineage>
</organism>
<dbReference type="EMBL" id="CP150951">
    <property type="protein sequence ID" value="WZC48423.1"/>
    <property type="molecule type" value="Genomic_DNA"/>
</dbReference>
<dbReference type="Proteomes" id="UP001440612">
    <property type="component" value="Chromosome"/>
</dbReference>
<sequence>MLTLFSGITFYEICMALLMVGMTERVLLAYAPIEMVGPDGWLLKADVQE</sequence>
<name>A0ABZ2V1R2_9RHOB</name>
<gene>
    <name evidence="1" type="ORF">AABB29_16405</name>
</gene>
<keyword evidence="2" id="KW-1185">Reference proteome</keyword>
<reference evidence="2" key="1">
    <citation type="submission" date="2024-04" db="EMBL/GenBank/DDBJ databases">
        <title>Phylogenomic analyses of a clade within the roseobacter group suggest taxonomic reassignments of species of the genera Aestuariivita, Citreicella, Loktanella, Nautella, Pelagibaca, Ruegeria, Thalassobius, Thiobacimonas and Tropicibacter, and the proposal o.</title>
        <authorList>
            <person name="Jeon C.O."/>
        </authorList>
    </citation>
    <scope>NUCLEOTIDE SEQUENCE [LARGE SCALE GENOMIC DNA]</scope>
    <source>
        <strain evidence="2">BS5-3</strain>
    </source>
</reference>